<evidence type="ECO:0000313" key="2">
    <source>
        <dbReference type="EMBL" id="GFY24379.1"/>
    </source>
</evidence>
<feature type="compositionally biased region" description="Polar residues" evidence="1">
    <location>
        <begin position="18"/>
        <end position="36"/>
    </location>
</feature>
<proteinExistence type="predicted"/>
<sequence length="170" mass="18537">MSEGRFDLSTFRSERTNEASTLTITPKRSSSRDVGTSSYRYHTATNIMAFPHEGKEGGDLRRLAWEMGLVVAEDLRILDTKQLILSVEGLHQLQVIIYAADGSSWSPSFIGSSPPSSLSSMDIPVPLGTPYRKQVSTCSTLPPKSPLLSSKARGFSPATSRSIMTLTDIL</sequence>
<gene>
    <name evidence="2" type="ORF">TNCV_1014271</name>
</gene>
<feature type="region of interest" description="Disordered" evidence="1">
    <location>
        <begin position="17"/>
        <end position="36"/>
    </location>
</feature>
<name>A0A8X7BB32_TRICX</name>
<keyword evidence="3" id="KW-1185">Reference proteome</keyword>
<comment type="caution">
    <text evidence="2">The sequence shown here is derived from an EMBL/GenBank/DDBJ whole genome shotgun (WGS) entry which is preliminary data.</text>
</comment>
<accession>A0A8X7BB32</accession>
<reference evidence="2" key="1">
    <citation type="submission" date="2020-08" db="EMBL/GenBank/DDBJ databases">
        <title>Multicomponent nature underlies the extraordinary mechanical properties of spider dragline silk.</title>
        <authorList>
            <person name="Kono N."/>
            <person name="Nakamura H."/>
            <person name="Mori M."/>
            <person name="Yoshida Y."/>
            <person name="Ohtoshi R."/>
            <person name="Malay A.D."/>
            <person name="Moran D.A.P."/>
            <person name="Tomita M."/>
            <person name="Numata K."/>
            <person name="Arakawa K."/>
        </authorList>
    </citation>
    <scope>NUCLEOTIDE SEQUENCE</scope>
</reference>
<dbReference type="Proteomes" id="UP000887159">
    <property type="component" value="Unassembled WGS sequence"/>
</dbReference>
<dbReference type="EMBL" id="BMAU01021369">
    <property type="protein sequence ID" value="GFY24379.1"/>
    <property type="molecule type" value="Genomic_DNA"/>
</dbReference>
<protein>
    <submittedName>
        <fullName evidence="2">Uncharacterized protein</fullName>
    </submittedName>
</protein>
<evidence type="ECO:0000313" key="3">
    <source>
        <dbReference type="Proteomes" id="UP000887159"/>
    </source>
</evidence>
<organism evidence="2 3">
    <name type="scientific">Trichonephila clavipes</name>
    <name type="common">Golden silk orbweaver</name>
    <name type="synonym">Nephila clavipes</name>
    <dbReference type="NCBI Taxonomy" id="2585209"/>
    <lineage>
        <taxon>Eukaryota</taxon>
        <taxon>Metazoa</taxon>
        <taxon>Ecdysozoa</taxon>
        <taxon>Arthropoda</taxon>
        <taxon>Chelicerata</taxon>
        <taxon>Arachnida</taxon>
        <taxon>Araneae</taxon>
        <taxon>Araneomorphae</taxon>
        <taxon>Entelegynae</taxon>
        <taxon>Araneoidea</taxon>
        <taxon>Nephilidae</taxon>
        <taxon>Trichonephila</taxon>
    </lineage>
</organism>
<dbReference type="AlphaFoldDB" id="A0A8X7BB32"/>
<evidence type="ECO:0000256" key="1">
    <source>
        <dbReference type="SAM" id="MobiDB-lite"/>
    </source>
</evidence>